<comment type="caution">
    <text evidence="1">The sequence shown here is derived from an EMBL/GenBank/DDBJ whole genome shotgun (WGS) entry which is preliminary data.</text>
</comment>
<dbReference type="EMBL" id="MU277199">
    <property type="protein sequence ID" value="KAI0064318.1"/>
    <property type="molecule type" value="Genomic_DNA"/>
</dbReference>
<dbReference type="Proteomes" id="UP000814140">
    <property type="component" value="Unassembled WGS sequence"/>
</dbReference>
<reference evidence="1" key="2">
    <citation type="journal article" date="2022" name="New Phytol.">
        <title>Evolutionary transition to the ectomycorrhizal habit in the genomes of a hyperdiverse lineage of mushroom-forming fungi.</title>
        <authorList>
            <person name="Looney B."/>
            <person name="Miyauchi S."/>
            <person name="Morin E."/>
            <person name="Drula E."/>
            <person name="Courty P.E."/>
            <person name="Kohler A."/>
            <person name="Kuo A."/>
            <person name="LaButti K."/>
            <person name="Pangilinan J."/>
            <person name="Lipzen A."/>
            <person name="Riley R."/>
            <person name="Andreopoulos W."/>
            <person name="He G."/>
            <person name="Johnson J."/>
            <person name="Nolan M."/>
            <person name="Tritt A."/>
            <person name="Barry K.W."/>
            <person name="Grigoriev I.V."/>
            <person name="Nagy L.G."/>
            <person name="Hibbett D."/>
            <person name="Henrissat B."/>
            <person name="Matheny P.B."/>
            <person name="Labbe J."/>
            <person name="Martin F.M."/>
        </authorList>
    </citation>
    <scope>NUCLEOTIDE SEQUENCE</scope>
    <source>
        <strain evidence="1">HHB10654</strain>
    </source>
</reference>
<evidence type="ECO:0000313" key="1">
    <source>
        <dbReference type="EMBL" id="KAI0064318.1"/>
    </source>
</evidence>
<keyword evidence="2" id="KW-1185">Reference proteome</keyword>
<name>A0ACB8T6D6_9AGAM</name>
<protein>
    <submittedName>
        <fullName evidence="1">Uncharacterized protein</fullName>
    </submittedName>
</protein>
<sequence length="470" mass="51707">MSAISNSVHALFDKLHLTSFASSQIHPQNAHGESPSTDDVLSRDGDSSTLDLSSPSDSGSSDASPSVEASVTEFVLPEAEEHEHTFVETDLVSDGKEGVADLVAEYGSSSATAWLEHDRYKVWRPTVPIPESSFVPVQGYLRADPFIFAWGNPLVSDSAALAPTCAAFIQWAKEQKLKVVWLCVDGDMEKVLGAPGSQFNWSTLSCIVEDVLEPKAVVDLATGPGGGSEVKDLKKNLRRAEREGVTVRELEHHEWTDEMKHQVEQGIIEWKKSRHGIQIASTSFQPWLDFEHRRYWVAEKDKAIVGLIILAPIHPTQYQIKNAVSFPNAPRGTSEELIFRAMQDLQNAEEAEDSLRSPGAGGAFVPTHSRSPSVTRDGSVSPHGHHHGRVTVTFGVSASDSLTPVDNLSGWKITWLSKTYNTVIGGTGLTRRHDFRNKFHSDHKTMYVCYPSEDGFGLDGVNKLIKCLRQ</sequence>
<evidence type="ECO:0000313" key="2">
    <source>
        <dbReference type="Proteomes" id="UP000814140"/>
    </source>
</evidence>
<gene>
    <name evidence="1" type="ORF">BV25DRAFT_1800874</name>
</gene>
<accession>A0ACB8T6D6</accession>
<proteinExistence type="predicted"/>
<organism evidence="1 2">
    <name type="scientific">Artomyces pyxidatus</name>
    <dbReference type="NCBI Taxonomy" id="48021"/>
    <lineage>
        <taxon>Eukaryota</taxon>
        <taxon>Fungi</taxon>
        <taxon>Dikarya</taxon>
        <taxon>Basidiomycota</taxon>
        <taxon>Agaricomycotina</taxon>
        <taxon>Agaricomycetes</taxon>
        <taxon>Russulales</taxon>
        <taxon>Auriscalpiaceae</taxon>
        <taxon>Artomyces</taxon>
    </lineage>
</organism>
<reference evidence="1" key="1">
    <citation type="submission" date="2021-03" db="EMBL/GenBank/DDBJ databases">
        <authorList>
            <consortium name="DOE Joint Genome Institute"/>
            <person name="Ahrendt S."/>
            <person name="Looney B.P."/>
            <person name="Miyauchi S."/>
            <person name="Morin E."/>
            <person name="Drula E."/>
            <person name="Courty P.E."/>
            <person name="Chicoki N."/>
            <person name="Fauchery L."/>
            <person name="Kohler A."/>
            <person name="Kuo A."/>
            <person name="Labutti K."/>
            <person name="Pangilinan J."/>
            <person name="Lipzen A."/>
            <person name="Riley R."/>
            <person name="Andreopoulos W."/>
            <person name="He G."/>
            <person name="Johnson J."/>
            <person name="Barry K.W."/>
            <person name="Grigoriev I.V."/>
            <person name="Nagy L."/>
            <person name="Hibbett D."/>
            <person name="Henrissat B."/>
            <person name="Matheny P.B."/>
            <person name="Labbe J."/>
            <person name="Martin F."/>
        </authorList>
    </citation>
    <scope>NUCLEOTIDE SEQUENCE</scope>
    <source>
        <strain evidence="1">HHB10654</strain>
    </source>
</reference>